<evidence type="ECO:0000313" key="7">
    <source>
        <dbReference type="Proteomes" id="UP001296706"/>
    </source>
</evidence>
<dbReference type="InterPro" id="IPR002938">
    <property type="entry name" value="FAD-bd"/>
</dbReference>
<evidence type="ECO:0000256" key="1">
    <source>
        <dbReference type="ARBA" id="ARBA00001974"/>
    </source>
</evidence>
<organism evidence="6 7">
    <name type="scientific">Pseudonocardia xinjiangensis</name>
    <dbReference type="NCBI Taxonomy" id="75289"/>
    <lineage>
        <taxon>Bacteria</taxon>
        <taxon>Bacillati</taxon>
        <taxon>Actinomycetota</taxon>
        <taxon>Actinomycetes</taxon>
        <taxon>Pseudonocardiales</taxon>
        <taxon>Pseudonocardiaceae</taxon>
        <taxon>Pseudonocardia</taxon>
    </lineage>
</organism>
<dbReference type="PRINTS" id="PR00420">
    <property type="entry name" value="RNGMNOXGNASE"/>
</dbReference>
<keyword evidence="6" id="KW-0560">Oxidoreductase</keyword>
<evidence type="ECO:0000313" key="6">
    <source>
        <dbReference type="EMBL" id="NMH82177.1"/>
    </source>
</evidence>
<dbReference type="Gene3D" id="3.50.50.60">
    <property type="entry name" value="FAD/NAD(P)-binding domain"/>
    <property type="match status" value="1"/>
</dbReference>
<reference evidence="6 7" key="1">
    <citation type="submission" date="2020-04" db="EMBL/GenBank/DDBJ databases">
        <authorList>
            <person name="Klaysubun C."/>
            <person name="Duangmal K."/>
            <person name="Lipun K."/>
        </authorList>
    </citation>
    <scope>NUCLEOTIDE SEQUENCE [LARGE SCALE GENOMIC DNA]</scope>
    <source>
        <strain evidence="6 7">JCM 11839</strain>
    </source>
</reference>
<dbReference type="SUPFAM" id="SSF51905">
    <property type="entry name" value="FAD/NAD(P)-binding domain"/>
    <property type="match status" value="1"/>
</dbReference>
<accession>A0ABX1RQC2</accession>
<dbReference type="Proteomes" id="UP001296706">
    <property type="component" value="Unassembled WGS sequence"/>
</dbReference>
<proteinExistence type="predicted"/>
<dbReference type="Pfam" id="PF01494">
    <property type="entry name" value="FAD_binding_3"/>
    <property type="match status" value="1"/>
</dbReference>
<dbReference type="GO" id="GO:0004497">
    <property type="term" value="F:monooxygenase activity"/>
    <property type="evidence" value="ECO:0007669"/>
    <property type="project" value="UniProtKB-KW"/>
</dbReference>
<feature type="region of interest" description="Disordered" evidence="4">
    <location>
        <begin position="392"/>
        <end position="415"/>
    </location>
</feature>
<dbReference type="RefSeq" id="WP_169400188.1">
    <property type="nucleotide sequence ID" value="NZ_BAAAJH010000001.1"/>
</dbReference>
<gene>
    <name evidence="6" type="ORF">HF577_34445</name>
</gene>
<dbReference type="PANTHER" id="PTHR43004">
    <property type="entry name" value="TRK SYSTEM POTASSIUM UPTAKE PROTEIN"/>
    <property type="match status" value="1"/>
</dbReference>
<dbReference type="PANTHER" id="PTHR43004:SF19">
    <property type="entry name" value="BINDING MONOOXYGENASE, PUTATIVE (JCVI)-RELATED"/>
    <property type="match status" value="1"/>
</dbReference>
<keyword evidence="2" id="KW-0285">Flavoprotein</keyword>
<evidence type="ECO:0000259" key="5">
    <source>
        <dbReference type="Pfam" id="PF01494"/>
    </source>
</evidence>
<dbReference type="Gene3D" id="3.40.30.120">
    <property type="match status" value="1"/>
</dbReference>
<sequence>MKPVVVIGNGPVGQTAALLLARWGLPTVVLDERHVRDLVGSKSICQHRDVLDIWDSVGAGARIAAEGVTWTTSRTFHRGTELFNHTFVDAGSSPFPPFVNISQSRTEEILDEYIAAQLLIDVRWGKRVVGLRQDADGVTVTCEDGTEVEASFVVVCAGARSDELRALLGVRFEGHSFDDRFLICDIRTELPEQATERHFHFDPEWNPGRQVLMHPSPDSTFRIDWQVPPDFDLDDEMRSGALDRRITAVIGDRPYEILWQSVYRFHARCVDRMRVGRVLLAGDAAHLVAPFGARGLNSGVPDAENAAWKIAFVARGWAPPELLESYHDERHAAARENLAVTSATMDFLVPRTAEQAAYRRDVLERARHDPAARALVNSGRLVEPFWYTDSPLTTPSPSRPVGGRPASGALQDPGPGVLAPDAPWDVSLRFRVLAREGFLLLLTPGADVSAARTAAERICAPVRVVELVDGDPTGVLAGALAVRPGEVWVVRPDAYVAAVLEQPTSDTIEAALRRALAGATDREESEHGVLPTVR</sequence>
<comment type="cofactor">
    <cofactor evidence="1">
        <name>FAD</name>
        <dbReference type="ChEBI" id="CHEBI:57692"/>
    </cofactor>
</comment>
<evidence type="ECO:0000256" key="4">
    <source>
        <dbReference type="SAM" id="MobiDB-lite"/>
    </source>
</evidence>
<dbReference type="EMBL" id="JAAXKY010000203">
    <property type="protein sequence ID" value="NMH82177.1"/>
    <property type="molecule type" value="Genomic_DNA"/>
</dbReference>
<dbReference type="InterPro" id="IPR050641">
    <property type="entry name" value="RIFMO-like"/>
</dbReference>
<dbReference type="Gene3D" id="3.30.70.2450">
    <property type="match status" value="1"/>
</dbReference>
<dbReference type="NCBIfam" id="NF006002">
    <property type="entry name" value="PRK08132.1"/>
    <property type="match status" value="1"/>
</dbReference>
<name>A0ABX1RQC2_9PSEU</name>
<evidence type="ECO:0000256" key="3">
    <source>
        <dbReference type="ARBA" id="ARBA00022827"/>
    </source>
</evidence>
<feature type="domain" description="FAD-binding" evidence="5">
    <location>
        <begin position="3"/>
        <end position="338"/>
    </location>
</feature>
<keyword evidence="6" id="KW-0503">Monooxygenase</keyword>
<protein>
    <submittedName>
        <fullName evidence="6">Pentachlorophenol monooxygenase</fullName>
    </submittedName>
</protein>
<keyword evidence="7" id="KW-1185">Reference proteome</keyword>
<dbReference type="InterPro" id="IPR036188">
    <property type="entry name" value="FAD/NAD-bd_sf"/>
</dbReference>
<comment type="caution">
    <text evidence="6">The sequence shown here is derived from an EMBL/GenBank/DDBJ whole genome shotgun (WGS) entry which is preliminary data.</text>
</comment>
<evidence type="ECO:0000256" key="2">
    <source>
        <dbReference type="ARBA" id="ARBA00022630"/>
    </source>
</evidence>
<keyword evidence="3" id="KW-0274">FAD</keyword>